<dbReference type="STRING" id="1147741.A0A0R3S5X4"/>
<proteinExistence type="predicted"/>
<feature type="signal peptide" evidence="1">
    <location>
        <begin position="1"/>
        <end position="21"/>
    </location>
</feature>
<dbReference type="Proteomes" id="UP000050640">
    <property type="component" value="Unplaced"/>
</dbReference>
<accession>A0A0R3S5X4</accession>
<dbReference type="PANTHER" id="PTHR34401">
    <property type="entry name" value="PROTEIN CBG12388-RELATED"/>
    <property type="match status" value="1"/>
</dbReference>
<reference evidence="3" key="1">
    <citation type="submission" date="2017-02" db="UniProtKB">
        <authorList>
            <consortium name="WormBaseParasite"/>
        </authorList>
    </citation>
    <scope>IDENTIFICATION</scope>
</reference>
<sequence>MMTSSVVALLITAMFAEISHTQQMVPQCTCAEVEPCTKIAADTVLPCADQCQKFLASMGGNYQQIRSCFTQKQPIISSAMRCAQDSFPNACAREAPKMIPRRYTKGIEIAAMNEINKQLRRMGLADEVTNLLGQGRRFFRCFQSCMTKKLDKCAPGCSLDLPSDNVVVETVKSCAIRNGVQTAFVQDLCACVERAGIRLVFQNY</sequence>
<protein>
    <submittedName>
        <fullName evidence="3">CPG4 domain-containing protein</fullName>
    </submittedName>
</protein>
<name>A0A0R3S5X4_9BILA</name>
<dbReference type="WBParaSite" id="EEL_0001019301-mRNA-1">
    <property type="protein sequence ID" value="EEL_0001019301-mRNA-1"/>
    <property type="gene ID" value="EEL_0001019301"/>
</dbReference>
<organism evidence="2 3">
    <name type="scientific">Elaeophora elaphi</name>
    <dbReference type="NCBI Taxonomy" id="1147741"/>
    <lineage>
        <taxon>Eukaryota</taxon>
        <taxon>Metazoa</taxon>
        <taxon>Ecdysozoa</taxon>
        <taxon>Nematoda</taxon>
        <taxon>Chromadorea</taxon>
        <taxon>Rhabditida</taxon>
        <taxon>Spirurina</taxon>
        <taxon>Spiruromorpha</taxon>
        <taxon>Filarioidea</taxon>
        <taxon>Onchocercidae</taxon>
        <taxon>Elaeophora</taxon>
    </lineage>
</organism>
<dbReference type="AlphaFoldDB" id="A0A0R3S5X4"/>
<feature type="chain" id="PRO_5006448042" evidence="1">
    <location>
        <begin position="22"/>
        <end position="204"/>
    </location>
</feature>
<evidence type="ECO:0000256" key="1">
    <source>
        <dbReference type="SAM" id="SignalP"/>
    </source>
</evidence>
<evidence type="ECO:0000313" key="3">
    <source>
        <dbReference type="WBParaSite" id="EEL_0001019301-mRNA-1"/>
    </source>
</evidence>
<keyword evidence="1" id="KW-0732">Signal</keyword>
<keyword evidence="2" id="KW-1185">Reference proteome</keyword>
<dbReference type="PANTHER" id="PTHR34401:SF3">
    <property type="entry name" value="DB DOMAIN-CONTAINING PROTEIN"/>
    <property type="match status" value="1"/>
</dbReference>
<evidence type="ECO:0000313" key="2">
    <source>
        <dbReference type="Proteomes" id="UP000050640"/>
    </source>
</evidence>